<feature type="compositionally biased region" description="Polar residues" evidence="1">
    <location>
        <begin position="67"/>
        <end position="77"/>
    </location>
</feature>
<dbReference type="Pfam" id="PF13031">
    <property type="entry name" value="DUF3892"/>
    <property type="match status" value="1"/>
</dbReference>
<evidence type="ECO:0000256" key="1">
    <source>
        <dbReference type="SAM" id="MobiDB-lite"/>
    </source>
</evidence>
<dbReference type="RefSeq" id="WP_144567636.1">
    <property type="nucleotide sequence ID" value="NZ_VIVN01000015.1"/>
</dbReference>
<reference evidence="2 3" key="1">
    <citation type="submission" date="2019-06" db="EMBL/GenBank/DDBJ databases">
        <title>Sorghum-associated microbial communities from plants grown in Nebraska, USA.</title>
        <authorList>
            <person name="Schachtman D."/>
        </authorList>
    </citation>
    <scope>NUCLEOTIDE SEQUENCE [LARGE SCALE GENOMIC DNA]</scope>
    <source>
        <strain evidence="2 3">2482</strain>
    </source>
</reference>
<comment type="caution">
    <text evidence="2">The sequence shown here is derived from an EMBL/GenBank/DDBJ whole genome shotgun (WGS) entry which is preliminary data.</text>
</comment>
<evidence type="ECO:0000313" key="2">
    <source>
        <dbReference type="EMBL" id="TWD93488.1"/>
    </source>
</evidence>
<accession>A0A561CRN4</accession>
<dbReference type="InterPro" id="IPR024997">
    <property type="entry name" value="DUF3892"/>
</dbReference>
<evidence type="ECO:0000313" key="3">
    <source>
        <dbReference type="Proteomes" id="UP000319671"/>
    </source>
</evidence>
<sequence>MEKRQESVIAVRKNGDDDIIELKLSNGQVVDYKEAQQMEKCGVIVNVNVFKGGDGEEHLRSNPDGDPTNNLDNLPQF</sequence>
<feature type="region of interest" description="Disordered" evidence="1">
    <location>
        <begin position="55"/>
        <end position="77"/>
    </location>
</feature>
<dbReference type="AlphaFoldDB" id="A0A561CRN4"/>
<organism evidence="2 3">
    <name type="scientific">Neobacillus bataviensis</name>
    <dbReference type="NCBI Taxonomy" id="220685"/>
    <lineage>
        <taxon>Bacteria</taxon>
        <taxon>Bacillati</taxon>
        <taxon>Bacillota</taxon>
        <taxon>Bacilli</taxon>
        <taxon>Bacillales</taxon>
        <taxon>Bacillaceae</taxon>
        <taxon>Neobacillus</taxon>
    </lineage>
</organism>
<name>A0A561CRN4_9BACI</name>
<dbReference type="Proteomes" id="UP000319671">
    <property type="component" value="Unassembled WGS sequence"/>
</dbReference>
<protein>
    <submittedName>
        <fullName evidence="2">Uncharacterized protein DUF3892</fullName>
    </submittedName>
</protein>
<gene>
    <name evidence="2" type="ORF">FB550_115132</name>
</gene>
<dbReference type="EMBL" id="VIVN01000015">
    <property type="protein sequence ID" value="TWD93488.1"/>
    <property type="molecule type" value="Genomic_DNA"/>
</dbReference>
<proteinExistence type="predicted"/>
<keyword evidence="3" id="KW-1185">Reference proteome</keyword>